<sequence length="118" mass="13343">MHSTRLHSARTGIIQGDAEIFSEFESGGTMWTGEGERERRLHLRFDEAFAAPPAVHLTASLMDMDHAAAYRAELVAEEISAEGFDIVFRTWSDSRVARVRVSWMAIGDLPFEDDWDVE</sequence>
<dbReference type="Proteomes" id="UP001302666">
    <property type="component" value="Chromosome"/>
</dbReference>
<dbReference type="PANTHER" id="PTHR46938">
    <property type="entry name" value="DISCOIDIN-1 SUBUNIT A-RELATED-RELATED"/>
    <property type="match status" value="1"/>
</dbReference>
<feature type="domain" description="H-type lectin" evidence="1">
    <location>
        <begin position="43"/>
        <end position="106"/>
    </location>
</feature>
<proteinExistence type="predicted"/>
<keyword evidence="5" id="KW-1185">Reference proteome</keyword>
<name>A0A2T1AK96_TRISK</name>
<accession>A0A2T1AK96</accession>
<dbReference type="GO" id="GO:0046871">
    <property type="term" value="F:N-acetylgalactosamine binding"/>
    <property type="evidence" value="ECO:0007669"/>
    <property type="project" value="TreeGrafter"/>
</dbReference>
<gene>
    <name evidence="2" type="ORF">CLV89_103344</name>
    <name evidence="3" type="ORF">R1T40_09540</name>
</gene>
<dbReference type="OrthoDB" id="7658568at2"/>
<evidence type="ECO:0000313" key="2">
    <source>
        <dbReference type="EMBL" id="PRZ49029.1"/>
    </source>
</evidence>
<dbReference type="Pfam" id="PF09458">
    <property type="entry name" value="H_lectin"/>
    <property type="match status" value="1"/>
</dbReference>
<dbReference type="AlphaFoldDB" id="A0A2T1AK96"/>
<dbReference type="InterPro" id="IPR019019">
    <property type="entry name" value="H-type_lectin_domain"/>
</dbReference>
<evidence type="ECO:0000259" key="1">
    <source>
        <dbReference type="Pfam" id="PF09458"/>
    </source>
</evidence>
<protein>
    <submittedName>
        <fullName evidence="2">H-type lectin domain-containing protein</fullName>
    </submittedName>
</protein>
<dbReference type="GO" id="GO:0030247">
    <property type="term" value="F:polysaccharide binding"/>
    <property type="evidence" value="ECO:0007669"/>
    <property type="project" value="TreeGrafter"/>
</dbReference>
<dbReference type="Gene3D" id="2.60.40.2080">
    <property type="match status" value="1"/>
</dbReference>
<dbReference type="RefSeq" id="WP_106163033.1">
    <property type="nucleotide sequence ID" value="NZ_CP136704.1"/>
</dbReference>
<dbReference type="EMBL" id="CP136704">
    <property type="protein sequence ID" value="WOI34944.1"/>
    <property type="molecule type" value="Genomic_DNA"/>
</dbReference>
<dbReference type="GO" id="GO:0009986">
    <property type="term" value="C:cell surface"/>
    <property type="evidence" value="ECO:0007669"/>
    <property type="project" value="TreeGrafter"/>
</dbReference>
<reference evidence="2 4" key="1">
    <citation type="submission" date="2018-03" db="EMBL/GenBank/DDBJ databases">
        <title>Genomic Encyclopedia of Archaeal and Bacterial Type Strains, Phase II (KMG-II): from individual species to whole genera.</title>
        <authorList>
            <person name="Goeker M."/>
        </authorList>
    </citation>
    <scope>NUCLEOTIDE SEQUENCE [LARGE SCALE GENOMIC DNA]</scope>
    <source>
        <strain evidence="2 4">DSM 25328</strain>
    </source>
</reference>
<dbReference type="GO" id="GO:0070492">
    <property type="term" value="F:oligosaccharide binding"/>
    <property type="evidence" value="ECO:0007669"/>
    <property type="project" value="TreeGrafter"/>
</dbReference>
<dbReference type="InterPro" id="IPR052487">
    <property type="entry name" value="Galactose-binding_lectin"/>
</dbReference>
<dbReference type="GO" id="GO:0098609">
    <property type="term" value="P:cell-cell adhesion"/>
    <property type="evidence" value="ECO:0007669"/>
    <property type="project" value="TreeGrafter"/>
</dbReference>
<dbReference type="EMBL" id="PVUF01000003">
    <property type="protein sequence ID" value="PRZ49029.1"/>
    <property type="molecule type" value="Genomic_DNA"/>
</dbReference>
<evidence type="ECO:0000313" key="3">
    <source>
        <dbReference type="EMBL" id="WOI34944.1"/>
    </source>
</evidence>
<dbReference type="InterPro" id="IPR037221">
    <property type="entry name" value="H-type_lectin_dom_sf"/>
</dbReference>
<dbReference type="SUPFAM" id="SSF141086">
    <property type="entry name" value="Agglutinin HPA-like"/>
    <property type="match status" value="1"/>
</dbReference>
<dbReference type="Proteomes" id="UP000237718">
    <property type="component" value="Unassembled WGS sequence"/>
</dbReference>
<dbReference type="GO" id="GO:0098636">
    <property type="term" value="C:protein complex involved in cell adhesion"/>
    <property type="evidence" value="ECO:0007669"/>
    <property type="project" value="TreeGrafter"/>
</dbReference>
<evidence type="ECO:0000313" key="4">
    <source>
        <dbReference type="Proteomes" id="UP000237718"/>
    </source>
</evidence>
<evidence type="ECO:0000313" key="5">
    <source>
        <dbReference type="Proteomes" id="UP001302666"/>
    </source>
</evidence>
<organism evidence="2 4">
    <name type="scientific">Tritonibacter scottomollicae</name>
    <name type="common">Epibacterium scottomollicae</name>
    <dbReference type="NCBI Taxonomy" id="483013"/>
    <lineage>
        <taxon>Bacteria</taxon>
        <taxon>Pseudomonadati</taxon>
        <taxon>Pseudomonadota</taxon>
        <taxon>Alphaproteobacteria</taxon>
        <taxon>Rhodobacterales</taxon>
        <taxon>Paracoccaceae</taxon>
        <taxon>Tritonibacter</taxon>
    </lineage>
</organism>
<reference evidence="3 5" key="2">
    <citation type="submission" date="2023-10" db="EMBL/GenBank/DDBJ databases">
        <title>Eight complete genome sequences of bacteria isolated from laboratory stock of Giant Kelp gametophytes.</title>
        <authorList>
            <person name="Tolentino B."/>
            <person name="Nuzhdin S."/>
        </authorList>
    </citation>
    <scope>NUCLEOTIDE SEQUENCE [LARGE SCALE GENOMIC DNA]</scope>
    <source>
        <strain evidence="3 5">LC.270.F.C4</strain>
    </source>
</reference>
<dbReference type="GO" id="GO:0045335">
    <property type="term" value="C:phagocytic vesicle"/>
    <property type="evidence" value="ECO:0007669"/>
    <property type="project" value="TreeGrafter"/>
</dbReference>
<keyword evidence="2" id="KW-0430">Lectin</keyword>